<evidence type="ECO:0000256" key="6">
    <source>
        <dbReference type="ARBA" id="ARBA00030512"/>
    </source>
</evidence>
<organism evidence="10 11">
    <name type="scientific">Lottia gigantea</name>
    <name type="common">Giant owl limpet</name>
    <dbReference type="NCBI Taxonomy" id="225164"/>
    <lineage>
        <taxon>Eukaryota</taxon>
        <taxon>Metazoa</taxon>
        <taxon>Spiralia</taxon>
        <taxon>Lophotrochozoa</taxon>
        <taxon>Mollusca</taxon>
        <taxon>Gastropoda</taxon>
        <taxon>Patellogastropoda</taxon>
        <taxon>Lottioidea</taxon>
        <taxon>Lottiidae</taxon>
        <taxon>Lottia</taxon>
    </lineage>
</organism>
<dbReference type="GO" id="GO:0005975">
    <property type="term" value="P:carbohydrate metabolic process"/>
    <property type="evidence" value="ECO:0007669"/>
    <property type="project" value="InterPro"/>
</dbReference>
<name>V3ZWU0_LOTGI</name>
<evidence type="ECO:0000256" key="5">
    <source>
        <dbReference type="ARBA" id="ARBA00023295"/>
    </source>
</evidence>
<keyword evidence="11" id="KW-1185">Reference proteome</keyword>
<dbReference type="Gene3D" id="3.20.20.80">
    <property type="entry name" value="Glycosidases"/>
    <property type="match status" value="2"/>
</dbReference>
<dbReference type="HOGENOM" id="CLU_007082_4_1_1"/>
<dbReference type="GO" id="GO:0030247">
    <property type="term" value="F:polysaccharide binding"/>
    <property type="evidence" value="ECO:0007669"/>
    <property type="project" value="InterPro"/>
</dbReference>
<evidence type="ECO:0000259" key="9">
    <source>
        <dbReference type="SMART" id="SM01081"/>
    </source>
</evidence>
<dbReference type="PANTHER" id="PTHR22600">
    <property type="entry name" value="BETA-HEXOSAMINIDASE"/>
    <property type="match status" value="1"/>
</dbReference>
<dbReference type="GO" id="GO:0004563">
    <property type="term" value="F:beta-N-acetylhexosaminidase activity"/>
    <property type="evidence" value="ECO:0007669"/>
    <property type="project" value="UniProtKB-EC"/>
</dbReference>
<dbReference type="Pfam" id="PF02838">
    <property type="entry name" value="Glyco_hydro_20b"/>
    <property type="match status" value="1"/>
</dbReference>
<dbReference type="SUPFAM" id="SSF51445">
    <property type="entry name" value="(Trans)glycosidases"/>
    <property type="match status" value="1"/>
</dbReference>
<dbReference type="KEGG" id="lgi:LOTGIDRAFT_174972"/>
<dbReference type="InterPro" id="IPR015882">
    <property type="entry name" value="HEX_bac_N"/>
</dbReference>
<dbReference type="GeneID" id="20242943"/>
<evidence type="ECO:0000256" key="4">
    <source>
        <dbReference type="ARBA" id="ARBA00022801"/>
    </source>
</evidence>
<dbReference type="PANTHER" id="PTHR22600:SF57">
    <property type="entry name" value="BETA-N-ACETYLHEXOSAMINIDASE"/>
    <property type="match status" value="1"/>
</dbReference>
<dbReference type="Proteomes" id="UP000030746">
    <property type="component" value="Unassembled WGS sequence"/>
</dbReference>
<accession>V3ZWU0</accession>
<comment type="similarity">
    <text evidence="2">Belongs to the glycosyl hydrolase 20 family.</text>
</comment>
<feature type="active site" description="Proton donor" evidence="8">
    <location>
        <position position="560"/>
    </location>
</feature>
<dbReference type="OrthoDB" id="428480at2759"/>
<evidence type="ECO:0000313" key="11">
    <source>
        <dbReference type="Proteomes" id="UP000030746"/>
    </source>
</evidence>
<dbReference type="InterPro" id="IPR025705">
    <property type="entry name" value="Beta_hexosaminidase_sua/sub"/>
</dbReference>
<evidence type="ECO:0000313" key="10">
    <source>
        <dbReference type="EMBL" id="ESO95988.1"/>
    </source>
</evidence>
<protein>
    <recommendedName>
        <fullName evidence="3">beta-N-acetylhexosaminidase</fullName>
        <ecNumber evidence="3">3.2.1.52</ecNumber>
    </recommendedName>
    <alternativeName>
        <fullName evidence="6">Beta-N-acetylhexosaminidase</fullName>
    </alternativeName>
    <alternativeName>
        <fullName evidence="7">N-acetyl-beta-glucosaminidase</fullName>
    </alternativeName>
</protein>
<dbReference type="SUPFAM" id="SSF55545">
    <property type="entry name" value="beta-N-acetylhexosaminidase-like domain"/>
    <property type="match status" value="1"/>
</dbReference>
<sequence>MSTEVNSSTKFDERSRRQKSCDKRWILSRLRAGPLSLRIPPPEEIKECIATPAPVSISVTVDQQYVDKISDDLQILWKVESNTEYFDKNKVQLTLKNTGLQILEGKNWELYFDTPMMVEPDFLPDTQANLGDQGVKIRHSKGTHYIISPTDKFIDLMPGTERKIQLHLSFWTISRTDSFPNWYLKFYGFDPRVINNTAVESLDYVSQLHTPKQWKRATTDKLNPFTAQERYRRYFNEYRTNNKDTKISIIPKPVFIRVILGGGDVTVDSAWLIEYTPNLLSEATYLKDEAGINLTNAQPTEKVIRLIVGGVVHPNTNENLENGEAYKLEVNAATKEIEITGKTKTGVFNGIQSFLSLYSMGGVISTLTIVDQPRFQYRGMHIDVGRNFHSKSSILKLLDAMAMVKLNKLHFHLSDDEGWRLEIPGLPELTELGSGPYTPNSGSGYYSVADYQEILRYASTRHIQVIPEFDMPGHARAAIKAMEKRYNNLVKSDRNADAEEYLLHDPTDKSKYWSVQFFDDNAVSPCINSTYKFLGHVIDELIKLHKDIQPLKMYHFGGDEVGKGAWVNSSKCQELSTGKRGLNMAAWEDGMMKAGKPFNISDPTSKDSYAYIWNNIWEWGGAAHAYNLANAGYKVIMCQATHLYFDHPYEPDPEERGYYWAPRFTDTKKTFSFMPDDVYQNIDFTRFGDPLDQKTFCKDEETCPTLTKPENIIGMQGHLWSETVRTPEELQYMIFPRILAIGERAWHKADWETIMDKTERDVQIDMDWARFSKSVGLRYLFRLERLGIKYRISPPGGTYVNFAILSNC</sequence>
<dbReference type="InterPro" id="IPR004866">
    <property type="entry name" value="CHB/HEX_N_dom"/>
</dbReference>
<feature type="domain" description="Chitobiase/beta-hexosaminidases N-terminal" evidence="9">
    <location>
        <begin position="71"/>
        <end position="229"/>
    </location>
</feature>
<dbReference type="PRINTS" id="PR00738">
    <property type="entry name" value="GLHYDRLASE20"/>
</dbReference>
<gene>
    <name evidence="10" type="ORF">LOTGIDRAFT_174972</name>
</gene>
<dbReference type="EMBL" id="KB201550">
    <property type="protein sequence ID" value="ESO95988.1"/>
    <property type="molecule type" value="Genomic_DNA"/>
</dbReference>
<dbReference type="InterPro" id="IPR012291">
    <property type="entry name" value="CBM2_carb-bd_dom_sf"/>
</dbReference>
<reference evidence="10 11" key="1">
    <citation type="journal article" date="2013" name="Nature">
        <title>Insights into bilaterian evolution from three spiralian genomes.</title>
        <authorList>
            <person name="Simakov O."/>
            <person name="Marletaz F."/>
            <person name="Cho S.J."/>
            <person name="Edsinger-Gonzales E."/>
            <person name="Havlak P."/>
            <person name="Hellsten U."/>
            <person name="Kuo D.H."/>
            <person name="Larsson T."/>
            <person name="Lv J."/>
            <person name="Arendt D."/>
            <person name="Savage R."/>
            <person name="Osoegawa K."/>
            <person name="de Jong P."/>
            <person name="Grimwood J."/>
            <person name="Chapman J.A."/>
            <person name="Shapiro H."/>
            <person name="Aerts A."/>
            <person name="Otillar R.P."/>
            <person name="Terry A.Y."/>
            <person name="Boore J.L."/>
            <person name="Grigoriev I.V."/>
            <person name="Lindberg D.R."/>
            <person name="Seaver E.C."/>
            <person name="Weisblat D.A."/>
            <person name="Putnam N.H."/>
            <person name="Rokhsar D.S."/>
        </authorList>
    </citation>
    <scope>NUCLEOTIDE SEQUENCE [LARGE SCALE GENOMIC DNA]</scope>
</reference>
<dbReference type="SUPFAM" id="SSF49384">
    <property type="entry name" value="Carbohydrate-binding domain"/>
    <property type="match status" value="1"/>
</dbReference>
<dbReference type="InterPro" id="IPR015883">
    <property type="entry name" value="Glyco_hydro_20_cat"/>
</dbReference>
<dbReference type="GO" id="GO:0030203">
    <property type="term" value="P:glycosaminoglycan metabolic process"/>
    <property type="evidence" value="ECO:0007669"/>
    <property type="project" value="TreeGrafter"/>
</dbReference>
<dbReference type="STRING" id="225164.V3ZWU0"/>
<evidence type="ECO:0000256" key="1">
    <source>
        <dbReference type="ARBA" id="ARBA00001231"/>
    </source>
</evidence>
<comment type="catalytic activity">
    <reaction evidence="1">
        <text>Hydrolysis of terminal non-reducing N-acetyl-D-hexosamine residues in N-acetyl-beta-D-hexosaminides.</text>
        <dbReference type="EC" id="3.2.1.52"/>
    </reaction>
</comment>
<proteinExistence type="inferred from homology"/>
<dbReference type="InterPro" id="IPR029018">
    <property type="entry name" value="Hex-like_dom2"/>
</dbReference>
<keyword evidence="4" id="KW-0378">Hydrolase</keyword>
<dbReference type="Pfam" id="PF03173">
    <property type="entry name" value="CHB_HEX"/>
    <property type="match status" value="1"/>
</dbReference>
<evidence type="ECO:0000256" key="2">
    <source>
        <dbReference type="ARBA" id="ARBA00006285"/>
    </source>
</evidence>
<dbReference type="Gene3D" id="3.30.379.10">
    <property type="entry name" value="Chitobiase/beta-hexosaminidase domain 2-like"/>
    <property type="match status" value="1"/>
</dbReference>
<keyword evidence="5" id="KW-0326">Glycosidase</keyword>
<dbReference type="Pfam" id="PF00728">
    <property type="entry name" value="Glyco_hydro_20"/>
    <property type="match status" value="1"/>
</dbReference>
<dbReference type="RefSeq" id="XP_009053312.1">
    <property type="nucleotide sequence ID" value="XM_009055064.1"/>
</dbReference>
<evidence type="ECO:0000256" key="3">
    <source>
        <dbReference type="ARBA" id="ARBA00012663"/>
    </source>
</evidence>
<dbReference type="Gene3D" id="2.60.40.290">
    <property type="match status" value="1"/>
</dbReference>
<evidence type="ECO:0000256" key="7">
    <source>
        <dbReference type="ARBA" id="ARBA00033000"/>
    </source>
</evidence>
<dbReference type="SMART" id="SM01081">
    <property type="entry name" value="CHB_HEX"/>
    <property type="match status" value="1"/>
</dbReference>
<dbReference type="InterPro" id="IPR017853">
    <property type="entry name" value="GH"/>
</dbReference>
<evidence type="ECO:0000256" key="8">
    <source>
        <dbReference type="PIRSR" id="PIRSR625705-1"/>
    </source>
</evidence>
<dbReference type="CTD" id="20242943"/>
<dbReference type="OMA" id="WEWGLAN"/>
<dbReference type="GO" id="GO:0016020">
    <property type="term" value="C:membrane"/>
    <property type="evidence" value="ECO:0007669"/>
    <property type="project" value="TreeGrafter"/>
</dbReference>
<dbReference type="EC" id="3.2.1.52" evidence="3"/>
<dbReference type="AlphaFoldDB" id="V3ZWU0"/>
<dbReference type="InterPro" id="IPR008965">
    <property type="entry name" value="CBM2/CBM3_carb-bd_dom_sf"/>
</dbReference>